<feature type="transmembrane region" description="Helical" evidence="5">
    <location>
        <begin position="212"/>
        <end position="230"/>
    </location>
</feature>
<dbReference type="InterPro" id="IPR051533">
    <property type="entry name" value="WaaL-like"/>
</dbReference>
<feature type="transmembrane region" description="Helical" evidence="5">
    <location>
        <begin position="320"/>
        <end position="339"/>
    </location>
</feature>
<accession>A0ABZ0SNK4</accession>
<feature type="transmembrane region" description="Helical" evidence="5">
    <location>
        <begin position="87"/>
        <end position="105"/>
    </location>
</feature>
<feature type="domain" description="O-antigen ligase-related" evidence="6">
    <location>
        <begin position="241"/>
        <end position="368"/>
    </location>
</feature>
<keyword evidence="3 5" id="KW-1133">Transmembrane helix</keyword>
<dbReference type="GO" id="GO:0016874">
    <property type="term" value="F:ligase activity"/>
    <property type="evidence" value="ECO:0007669"/>
    <property type="project" value="UniProtKB-KW"/>
</dbReference>
<evidence type="ECO:0000256" key="1">
    <source>
        <dbReference type="ARBA" id="ARBA00004141"/>
    </source>
</evidence>
<feature type="transmembrane region" description="Helical" evidence="5">
    <location>
        <begin position="47"/>
        <end position="75"/>
    </location>
</feature>
<evidence type="ECO:0000313" key="8">
    <source>
        <dbReference type="Proteomes" id="UP001323798"/>
    </source>
</evidence>
<evidence type="ECO:0000313" key="7">
    <source>
        <dbReference type="EMBL" id="WPR89765.1"/>
    </source>
</evidence>
<name>A0ABZ0SNK4_9MICO</name>
<organism evidence="7 8">
    <name type="scientific">Microbacterium rhizosphaerae</name>
    <dbReference type="NCBI Taxonomy" id="1678237"/>
    <lineage>
        <taxon>Bacteria</taxon>
        <taxon>Bacillati</taxon>
        <taxon>Actinomycetota</taxon>
        <taxon>Actinomycetes</taxon>
        <taxon>Micrococcales</taxon>
        <taxon>Microbacteriaceae</taxon>
        <taxon>Microbacterium</taxon>
    </lineage>
</organism>
<keyword evidence="8" id="KW-1185">Reference proteome</keyword>
<dbReference type="PANTHER" id="PTHR37422:SF23">
    <property type="entry name" value="TEICHURONIC ACID BIOSYNTHESIS PROTEIN TUAE"/>
    <property type="match status" value="1"/>
</dbReference>
<protein>
    <submittedName>
        <fullName evidence="7">O-antigen ligase family protein</fullName>
    </submittedName>
</protein>
<keyword evidence="7" id="KW-0436">Ligase</keyword>
<evidence type="ECO:0000256" key="4">
    <source>
        <dbReference type="ARBA" id="ARBA00023136"/>
    </source>
</evidence>
<evidence type="ECO:0000256" key="5">
    <source>
        <dbReference type="SAM" id="Phobius"/>
    </source>
</evidence>
<feature type="transmembrane region" description="Helical" evidence="5">
    <location>
        <begin position="168"/>
        <end position="192"/>
    </location>
</feature>
<sequence length="446" mass="48233">MQMSVLRERLLAWWAGAWRWVLMAAGAAIAVYVLLGQHSQQGLVTAAALAGLVIAAALTPRIPLAIALMAMPALFVSSRAGMGGTDLSVSDVALAAAFGTAILLGQRPFSRPVRQILWLNLVYQFATLLTVIVNPYLANTVEWFHAWLLISGALIVGWSLGRAGYARLALLLMVGAASVISLGTIVTGVVQYAHGDFGPVYPLWPFGMQKNFAGTVMAFAAVIAYANPGWMSWSITWARASFWLLCVGIVLTQSRQALVGLIVAILVVALRKGSGGVKHSRFVLLLLIPGAWLILLMVLDQISSDNVFNSAHQRLEWMRAMYAYWKLAPIFGHGLRFWYQGGWADYQPPQGEIEVLVSTGILGLVAFLVMCVGMMVVLWKVDPLYGTLAFAVVLSRLVQAQFDLFWVAGQVSIPVVIAGICLGMQAHAAARGPLERRHAAARAVTP</sequence>
<gene>
    <name evidence="7" type="ORF">SM116_00305</name>
</gene>
<feature type="transmembrane region" description="Helical" evidence="5">
    <location>
        <begin position="359"/>
        <end position="379"/>
    </location>
</feature>
<dbReference type="Proteomes" id="UP001323798">
    <property type="component" value="Chromosome"/>
</dbReference>
<feature type="transmembrane region" description="Helical" evidence="5">
    <location>
        <begin position="12"/>
        <end position="35"/>
    </location>
</feature>
<comment type="subcellular location">
    <subcellularLocation>
        <location evidence="1">Membrane</location>
        <topology evidence="1">Multi-pass membrane protein</topology>
    </subcellularLocation>
</comment>
<feature type="transmembrane region" description="Helical" evidence="5">
    <location>
        <begin position="408"/>
        <end position="428"/>
    </location>
</feature>
<feature type="transmembrane region" description="Helical" evidence="5">
    <location>
        <begin position="282"/>
        <end position="299"/>
    </location>
</feature>
<dbReference type="EMBL" id="CP139368">
    <property type="protein sequence ID" value="WPR89765.1"/>
    <property type="molecule type" value="Genomic_DNA"/>
</dbReference>
<evidence type="ECO:0000256" key="3">
    <source>
        <dbReference type="ARBA" id="ARBA00022989"/>
    </source>
</evidence>
<dbReference type="PANTHER" id="PTHR37422">
    <property type="entry name" value="TEICHURONIC ACID BIOSYNTHESIS PROTEIN TUAE"/>
    <property type="match status" value="1"/>
</dbReference>
<evidence type="ECO:0000256" key="2">
    <source>
        <dbReference type="ARBA" id="ARBA00022692"/>
    </source>
</evidence>
<dbReference type="RefSeq" id="WP_320942479.1">
    <property type="nucleotide sequence ID" value="NZ_BAABEU010000003.1"/>
</dbReference>
<feature type="transmembrane region" description="Helical" evidence="5">
    <location>
        <begin position="242"/>
        <end position="270"/>
    </location>
</feature>
<evidence type="ECO:0000259" key="6">
    <source>
        <dbReference type="Pfam" id="PF04932"/>
    </source>
</evidence>
<keyword evidence="4 5" id="KW-0472">Membrane</keyword>
<dbReference type="Pfam" id="PF04932">
    <property type="entry name" value="Wzy_C"/>
    <property type="match status" value="1"/>
</dbReference>
<feature type="transmembrane region" description="Helical" evidence="5">
    <location>
        <begin position="143"/>
        <end position="161"/>
    </location>
</feature>
<keyword evidence="2 5" id="KW-0812">Transmembrane</keyword>
<dbReference type="InterPro" id="IPR007016">
    <property type="entry name" value="O-antigen_ligase-rel_domated"/>
</dbReference>
<proteinExistence type="predicted"/>
<feature type="transmembrane region" description="Helical" evidence="5">
    <location>
        <begin position="117"/>
        <end position="137"/>
    </location>
</feature>
<reference evidence="7 8" key="1">
    <citation type="submission" date="2023-11" db="EMBL/GenBank/DDBJ databases">
        <title>Genome sequence of Microbacterium rhizosphaerae KACC 19337.</title>
        <authorList>
            <person name="Choi H."/>
            <person name="Kim S."/>
            <person name="Kim Y."/>
            <person name="Kwon S.-W."/>
            <person name="Heo J."/>
        </authorList>
    </citation>
    <scope>NUCLEOTIDE SEQUENCE [LARGE SCALE GENOMIC DNA]</scope>
    <source>
        <strain evidence="7 8">KACC 19337</strain>
    </source>
</reference>